<dbReference type="RefSeq" id="WP_137028844.1">
    <property type="nucleotide sequence ID" value="NZ_SZNK01000001.1"/>
</dbReference>
<dbReference type="InterPro" id="IPR029060">
    <property type="entry name" value="PIN-like_dom_sf"/>
</dbReference>
<sequence>MYKILIDTCVWLDLAKDYQQQTILTALEELIQQGEVELILPRIIVDEFARNKDRVIEQNSRSMSSTLKRVKDVVEKFGDPQQKDIVISQLNDVDHRLPILGEAAVDTVSRIERLFTNTPIIGISDAVKIRAAQRAIDKRAPFHRQRNGIDDAILIEVYTDVLEEEELAGNRFAFISHNTNDFSHPTASKKLPHPDIEACFSRAKSFYFIALSEALRHILPDQFDDIMTEQYWGEEPRRLTEIIEAMDELVTKVWYNRHQITREKIEAGIIQIVEKESFPIKDHATRPIQRNIWEGALRAAERVEERFGLDTLGPWDDFEWGMINGKLSALRWVLGDDWDMLDT</sequence>
<dbReference type="OrthoDB" id="8685584at2"/>
<dbReference type="InterPro" id="IPR032557">
    <property type="entry name" value="DUF4935"/>
</dbReference>
<dbReference type="Pfam" id="PF16289">
    <property type="entry name" value="PIN_12"/>
    <property type="match status" value="1"/>
</dbReference>
<gene>
    <name evidence="2" type="ORF">E8L90_08220</name>
</gene>
<organism evidence="2 3">
    <name type="scientific">Brevibacillus antibioticus</name>
    <dbReference type="NCBI Taxonomy" id="2570228"/>
    <lineage>
        <taxon>Bacteria</taxon>
        <taxon>Bacillati</taxon>
        <taxon>Bacillota</taxon>
        <taxon>Bacilli</taxon>
        <taxon>Bacillales</taxon>
        <taxon>Paenibacillaceae</taxon>
        <taxon>Brevibacillus</taxon>
    </lineage>
</organism>
<protein>
    <recommendedName>
        <fullName evidence="1">DUF4935 domain-containing protein</fullName>
    </recommendedName>
</protein>
<accession>A0A4U2Y6L0</accession>
<dbReference type="SUPFAM" id="SSF88723">
    <property type="entry name" value="PIN domain-like"/>
    <property type="match status" value="1"/>
</dbReference>
<reference evidence="2 3" key="1">
    <citation type="submission" date="2019-04" db="EMBL/GenBank/DDBJ databases">
        <title>Whole genome sequencing of Brevibacillus sp. TGS2-1.</title>
        <authorList>
            <person name="Choi A."/>
        </authorList>
    </citation>
    <scope>NUCLEOTIDE SEQUENCE [LARGE SCALE GENOMIC DNA]</scope>
    <source>
        <strain evidence="2 3">TGS2-1</strain>
    </source>
</reference>
<feature type="domain" description="DUF4935" evidence="1">
    <location>
        <begin position="4"/>
        <end position="182"/>
    </location>
</feature>
<keyword evidence="3" id="KW-1185">Reference proteome</keyword>
<proteinExistence type="predicted"/>
<evidence type="ECO:0000259" key="1">
    <source>
        <dbReference type="Pfam" id="PF16289"/>
    </source>
</evidence>
<evidence type="ECO:0000313" key="2">
    <source>
        <dbReference type="EMBL" id="TKI55432.1"/>
    </source>
</evidence>
<dbReference type="Proteomes" id="UP000307841">
    <property type="component" value="Unassembled WGS sequence"/>
</dbReference>
<comment type="caution">
    <text evidence="2">The sequence shown here is derived from an EMBL/GenBank/DDBJ whole genome shotgun (WGS) entry which is preliminary data.</text>
</comment>
<name>A0A4U2Y6L0_9BACL</name>
<dbReference type="EMBL" id="SZNK01000001">
    <property type="protein sequence ID" value="TKI55432.1"/>
    <property type="molecule type" value="Genomic_DNA"/>
</dbReference>
<dbReference type="AlphaFoldDB" id="A0A4U2Y6L0"/>
<evidence type="ECO:0000313" key="3">
    <source>
        <dbReference type="Proteomes" id="UP000307841"/>
    </source>
</evidence>